<evidence type="ECO:0000313" key="4">
    <source>
        <dbReference type="Proteomes" id="UP001148838"/>
    </source>
</evidence>
<organism evidence="3 4">
    <name type="scientific">Periplaneta americana</name>
    <name type="common">American cockroach</name>
    <name type="synonym">Blatta americana</name>
    <dbReference type="NCBI Taxonomy" id="6978"/>
    <lineage>
        <taxon>Eukaryota</taxon>
        <taxon>Metazoa</taxon>
        <taxon>Ecdysozoa</taxon>
        <taxon>Arthropoda</taxon>
        <taxon>Hexapoda</taxon>
        <taxon>Insecta</taxon>
        <taxon>Pterygota</taxon>
        <taxon>Neoptera</taxon>
        <taxon>Polyneoptera</taxon>
        <taxon>Dictyoptera</taxon>
        <taxon>Blattodea</taxon>
        <taxon>Blattoidea</taxon>
        <taxon>Blattidae</taxon>
        <taxon>Blattinae</taxon>
        <taxon>Periplaneta</taxon>
    </lineage>
</organism>
<feature type="region of interest" description="Disordered" evidence="1">
    <location>
        <begin position="1"/>
        <end position="22"/>
    </location>
</feature>
<sequence length="196" mass="22064">MGHLLATNPRMAPRPPVELGPSSLIRGDSRGFTFTYGAHFGRNRQVRDPTGISSWPFTIYNLYQRLSESLKQYTVGFSRSLKESRDSPSEISCFKFAPITSVEVERSFSTMKNVFSDRRLTMTVHNIKKHLGVACNEGKSWKSESLAAYECLKSFLLMLYIRPAQTALVERGRSLGPGEPSKQLAGKLRRNDVCLL</sequence>
<evidence type="ECO:0000256" key="1">
    <source>
        <dbReference type="SAM" id="MobiDB-lite"/>
    </source>
</evidence>
<dbReference type="Pfam" id="PF05699">
    <property type="entry name" value="Dimer_Tnp_hAT"/>
    <property type="match status" value="1"/>
</dbReference>
<keyword evidence="4" id="KW-1185">Reference proteome</keyword>
<comment type="caution">
    <text evidence="3">The sequence shown here is derived from an EMBL/GenBank/DDBJ whole genome shotgun (WGS) entry which is preliminary data.</text>
</comment>
<name>A0ABQ8TLE8_PERAM</name>
<dbReference type="EMBL" id="JAJSOF020000009">
    <property type="protein sequence ID" value="KAJ4446746.1"/>
    <property type="molecule type" value="Genomic_DNA"/>
</dbReference>
<dbReference type="InterPro" id="IPR008906">
    <property type="entry name" value="HATC_C_dom"/>
</dbReference>
<accession>A0ABQ8TLE8</accession>
<dbReference type="Proteomes" id="UP001148838">
    <property type="component" value="Unassembled WGS sequence"/>
</dbReference>
<feature type="domain" description="HAT C-terminal dimerisation" evidence="2">
    <location>
        <begin position="98"/>
        <end position="131"/>
    </location>
</feature>
<gene>
    <name evidence="3" type="ORF">ANN_13443</name>
</gene>
<proteinExistence type="predicted"/>
<protein>
    <recommendedName>
        <fullName evidence="2">HAT C-terminal dimerisation domain-containing protein</fullName>
    </recommendedName>
</protein>
<reference evidence="3 4" key="1">
    <citation type="journal article" date="2022" name="Allergy">
        <title>Genome assembly and annotation of Periplaneta americana reveal a comprehensive cockroach allergen profile.</title>
        <authorList>
            <person name="Wang L."/>
            <person name="Xiong Q."/>
            <person name="Saelim N."/>
            <person name="Wang L."/>
            <person name="Nong W."/>
            <person name="Wan A.T."/>
            <person name="Shi M."/>
            <person name="Liu X."/>
            <person name="Cao Q."/>
            <person name="Hui J.H.L."/>
            <person name="Sookrung N."/>
            <person name="Leung T.F."/>
            <person name="Tungtrongchitr A."/>
            <person name="Tsui S.K.W."/>
        </authorList>
    </citation>
    <scope>NUCLEOTIDE SEQUENCE [LARGE SCALE GENOMIC DNA]</scope>
    <source>
        <strain evidence="3">PWHHKU_190912</strain>
    </source>
</reference>
<evidence type="ECO:0000259" key="2">
    <source>
        <dbReference type="Pfam" id="PF05699"/>
    </source>
</evidence>
<evidence type="ECO:0000313" key="3">
    <source>
        <dbReference type="EMBL" id="KAJ4446746.1"/>
    </source>
</evidence>